<dbReference type="GO" id="GO:0005789">
    <property type="term" value="C:endoplasmic reticulum membrane"/>
    <property type="evidence" value="ECO:0007669"/>
    <property type="project" value="UniProtKB-SubCell"/>
</dbReference>
<reference evidence="23" key="2">
    <citation type="submission" date="2022-08" db="UniProtKB">
        <authorList>
            <consortium name="EnsemblMetazoa"/>
        </authorList>
    </citation>
    <scope>IDENTIFICATION</scope>
    <source>
        <strain evidence="23">STECLA/ALBI9_A</strain>
    </source>
</reference>
<dbReference type="Pfam" id="PF23113">
    <property type="entry name" value="MARCHF6_C"/>
    <property type="match status" value="1"/>
</dbReference>
<feature type="transmembrane region" description="Helical" evidence="21">
    <location>
        <begin position="759"/>
        <end position="784"/>
    </location>
</feature>
<evidence type="ECO:0000256" key="14">
    <source>
        <dbReference type="ARBA" id="ARBA00022990"/>
    </source>
</evidence>
<dbReference type="PROSITE" id="PS51292">
    <property type="entry name" value="ZF_RING_CH"/>
    <property type="match status" value="1"/>
</dbReference>
<evidence type="ECO:0000256" key="17">
    <source>
        <dbReference type="ARBA" id="ARBA00069012"/>
    </source>
</evidence>
<evidence type="ECO:0000256" key="8">
    <source>
        <dbReference type="ARBA" id="ARBA00022771"/>
    </source>
</evidence>
<feature type="transmembrane region" description="Helical" evidence="21">
    <location>
        <begin position="397"/>
        <end position="418"/>
    </location>
</feature>
<sequence>MEGDICRVCRCEAQSDRPLFHPCICTGSIKWIHQDCLMQWMRYSRKEYCELCGHRFSFTPIYAPDMPRVLPLKYVAKGLLSSVGTAVKYWIHYTLVALAWLGIVPLTAYRTYRFLFSGSIEMVLTLPIDMFSTDNITIDVLRGCFVVTCTLFTFIGLVWLREQIIHGGGPDWLERDDPQVPEGVPGGAAGGGGGVAAAAAGVNGAGGQGNRAEGAAENGQGADDANGNNNNNNDDNNNEEEHNNNNNNNFVDNNLLNRPPPPAPAGGEPDEEPLPQRPDQEEQAVPVAAAAAAGPAPAPAPAPANDDVRRARGAAAGGRAGGAPFPEVPADNVPIDPAEPPPPAAEGDAPGDGAINEPEVAADEANWNPMEWERAAEELTWERLLGLDGSMVFLEHVFWVVSLNTAFIVIFAFVPYSIGNFLISFLGIITPGKPLMHFHGLLTTLLGYCVIGITLVKLHAIARFLRWRRQRRILGLCYIVVKVSLLSVVEIGVLPLVCGWWLDICSLPMFDATLKDRKASFKAAPGTSLFIHWMFGMVYVYYFASFIVLLREVLRPGVLWFLRNLNDPDFSPIQEMIHLSILRHTRRLISSAIIFGSAVLLMLWAPIQILKSFWPTFLPYTLSGDAEVNELSLQLLLLQVPSRDPLAEPSVTVAPFTSLRPFVSFQFVLPGFFEQSHTRIWLKGLVRIWCNVVARLLGIKSYLLGVEVRPNDDDPPAAARQQQPEAGAGLAAAHQAILLRDVPIGFQPYERPRLFPIRLIGLLVLMCISLAIGSLAILTIPVWIGRYGMSLGSVGTNITPPVAVPAAEVDVAAEAGTGIGADGVGGATVEPSPRPHELYTAAIGTYLCWLLSRGIAVAVNLFPQGREAVIARIRHWMSIATSYAMAAIVFVHMLGVIPLMFGLLLELVVVIPLRVPRDQTPVLFLWQDWALGVLYTKIACALTLMGPDWALKRAIEQAYRDGLRDMNLRFIIRELGVPVITCFGLALAIPYVIAHSILPLFFTNPLTRTLIARQIYPFFLLIAFVIGIVVLQVRQFKNLYVAIKNDKYLVGQRLVNYDHQRKKRRPSVVATAAEETGSGSGATAAGAAAAAADEQQPAPAGQAESSGGADGQRPPTGAPASSLPAHPIEEAVQ</sequence>
<dbReference type="PANTHER" id="PTHR13145">
    <property type="entry name" value="SSM4 PROTEIN"/>
    <property type="match status" value="1"/>
</dbReference>
<feature type="transmembrane region" description="Helical" evidence="21">
    <location>
        <begin position="838"/>
        <end position="862"/>
    </location>
</feature>
<feature type="transmembrane region" description="Helical" evidence="21">
    <location>
        <begin position="588"/>
        <end position="607"/>
    </location>
</feature>
<evidence type="ECO:0000313" key="23">
    <source>
        <dbReference type="EnsemblMetazoa" id="AALB005647-PA"/>
    </source>
</evidence>
<dbReference type="InterPro" id="IPR056521">
    <property type="entry name" value="MARCHF6-like_C"/>
</dbReference>
<comment type="pathway">
    <text evidence="3">Protein modification; protein ubiquitination.</text>
</comment>
<keyword evidence="15 21" id="KW-0472">Membrane</keyword>
<comment type="catalytic activity">
    <reaction evidence="1">
        <text>S-ubiquitinyl-[E2 ubiquitin-conjugating enzyme]-L-cysteine + [acceptor protein]-L-lysine = [E2 ubiquitin-conjugating enzyme]-L-cysteine + N(6)-ubiquitinyl-[acceptor protein]-L-lysine.</text>
        <dbReference type="EC" id="2.3.2.27"/>
    </reaction>
</comment>
<evidence type="ECO:0000256" key="6">
    <source>
        <dbReference type="ARBA" id="ARBA00022692"/>
    </source>
</evidence>
<keyword evidence="24" id="KW-1185">Reference proteome</keyword>
<feature type="compositionally biased region" description="Low complexity" evidence="20">
    <location>
        <begin position="284"/>
        <end position="295"/>
    </location>
</feature>
<evidence type="ECO:0000256" key="19">
    <source>
        <dbReference type="ARBA" id="ARBA00083917"/>
    </source>
</evidence>
<dbReference type="EnsemblMetazoa" id="AALB005647-RA">
    <property type="protein sequence ID" value="AALB005647-PA"/>
    <property type="gene ID" value="AALB005647"/>
</dbReference>
<keyword evidence="14" id="KW-0007">Acetylation</keyword>
<evidence type="ECO:0000256" key="16">
    <source>
        <dbReference type="ARBA" id="ARBA00064724"/>
    </source>
</evidence>
<keyword evidence="6 21" id="KW-0812">Transmembrane</keyword>
<evidence type="ECO:0000256" key="5">
    <source>
        <dbReference type="ARBA" id="ARBA00022679"/>
    </source>
</evidence>
<keyword evidence="9" id="KW-0833">Ubl conjugation pathway</keyword>
<feature type="transmembrane region" description="Helical" evidence="21">
    <location>
        <begin position="929"/>
        <end position="951"/>
    </location>
</feature>
<feature type="compositionally biased region" description="Low complexity" evidence="20">
    <location>
        <begin position="244"/>
        <end position="257"/>
    </location>
</feature>
<dbReference type="STRING" id="7167.A0A182FGK6"/>
<dbReference type="SMART" id="SM00744">
    <property type="entry name" value="RINGv"/>
    <property type="match status" value="1"/>
</dbReference>
<dbReference type="VEuPathDB" id="VectorBase:AALB20_026968"/>
<organism evidence="23 24">
    <name type="scientific">Anopheles albimanus</name>
    <name type="common">New world malaria mosquito</name>
    <dbReference type="NCBI Taxonomy" id="7167"/>
    <lineage>
        <taxon>Eukaryota</taxon>
        <taxon>Metazoa</taxon>
        <taxon>Ecdysozoa</taxon>
        <taxon>Arthropoda</taxon>
        <taxon>Hexapoda</taxon>
        <taxon>Insecta</taxon>
        <taxon>Pterygota</taxon>
        <taxon>Neoptera</taxon>
        <taxon>Endopterygota</taxon>
        <taxon>Diptera</taxon>
        <taxon>Nematocera</taxon>
        <taxon>Culicoidea</taxon>
        <taxon>Culicidae</taxon>
        <taxon>Anophelinae</taxon>
        <taxon>Anopheles</taxon>
    </lineage>
</organism>
<feature type="transmembrane region" description="Helical" evidence="21">
    <location>
        <begin position="530"/>
        <end position="550"/>
    </location>
</feature>
<feature type="transmembrane region" description="Helical" evidence="21">
    <location>
        <begin position="90"/>
        <end position="109"/>
    </location>
</feature>
<proteinExistence type="predicted"/>
<evidence type="ECO:0000256" key="21">
    <source>
        <dbReference type="SAM" id="Phobius"/>
    </source>
</evidence>
<feature type="region of interest" description="Disordered" evidence="20">
    <location>
        <begin position="171"/>
        <end position="356"/>
    </location>
</feature>
<keyword evidence="13 21" id="KW-1133">Transmembrane helix</keyword>
<evidence type="ECO:0000256" key="7">
    <source>
        <dbReference type="ARBA" id="ARBA00022723"/>
    </source>
</evidence>
<keyword evidence="11" id="KW-0862">Zinc</keyword>
<dbReference type="GO" id="GO:0008270">
    <property type="term" value="F:zinc ion binding"/>
    <property type="evidence" value="ECO:0007669"/>
    <property type="project" value="UniProtKB-KW"/>
</dbReference>
<dbReference type="InterPro" id="IPR011016">
    <property type="entry name" value="Znf_RING-CH"/>
</dbReference>
<evidence type="ECO:0000256" key="9">
    <source>
        <dbReference type="ARBA" id="ARBA00022786"/>
    </source>
</evidence>
<keyword evidence="10" id="KW-0256">Endoplasmic reticulum</keyword>
<feature type="region of interest" description="Disordered" evidence="20">
    <location>
        <begin position="1065"/>
        <end position="1133"/>
    </location>
</feature>
<feature type="transmembrane region" description="Helical" evidence="21">
    <location>
        <begin position="140"/>
        <end position="160"/>
    </location>
</feature>
<keyword evidence="5" id="KW-0808">Transferase</keyword>
<evidence type="ECO:0000256" key="20">
    <source>
        <dbReference type="SAM" id="MobiDB-lite"/>
    </source>
</evidence>
<evidence type="ECO:0000256" key="13">
    <source>
        <dbReference type="ARBA" id="ARBA00022989"/>
    </source>
</evidence>
<feature type="domain" description="RING-CH-type" evidence="22">
    <location>
        <begin position="1"/>
        <end position="59"/>
    </location>
</feature>
<dbReference type="Pfam" id="PF12906">
    <property type="entry name" value="RINGv"/>
    <property type="match status" value="1"/>
</dbReference>
<comment type="subunit">
    <text evidence="16">Interacts with DIO2. Interacts with SQLE.</text>
</comment>
<feature type="compositionally biased region" description="Low complexity" evidence="20">
    <location>
        <begin position="345"/>
        <end position="355"/>
    </location>
</feature>
<keyword evidence="8" id="KW-0863">Zinc-finger</keyword>
<dbReference type="EC" id="2.3.2.27" evidence="4"/>
<dbReference type="FunFam" id="3.30.40.10:FF:000096">
    <property type="entry name" value="E3 ubiquitin-protein ligase MARCH6"/>
    <property type="match status" value="1"/>
</dbReference>
<evidence type="ECO:0000256" key="15">
    <source>
        <dbReference type="ARBA" id="ARBA00023136"/>
    </source>
</evidence>
<feature type="compositionally biased region" description="Gly residues" evidence="20">
    <location>
        <begin position="184"/>
        <end position="195"/>
    </location>
</feature>
<dbReference type="VEuPathDB" id="VectorBase:AALB005647"/>
<evidence type="ECO:0000256" key="11">
    <source>
        <dbReference type="ARBA" id="ARBA00022833"/>
    </source>
</evidence>
<feature type="compositionally biased region" description="Low complexity" evidence="20">
    <location>
        <begin position="210"/>
        <end position="235"/>
    </location>
</feature>
<evidence type="ECO:0000259" key="22">
    <source>
        <dbReference type="PROSITE" id="PS51292"/>
    </source>
</evidence>
<evidence type="ECO:0000313" key="24">
    <source>
        <dbReference type="Proteomes" id="UP000069272"/>
    </source>
</evidence>
<feature type="transmembrane region" description="Helical" evidence="21">
    <location>
        <begin position="473"/>
        <end position="502"/>
    </location>
</feature>
<accession>A0A182FGK6</accession>
<evidence type="ECO:0000256" key="12">
    <source>
        <dbReference type="ARBA" id="ARBA00022843"/>
    </source>
</evidence>
<feature type="compositionally biased region" description="Low complexity" evidence="20">
    <location>
        <begin position="1070"/>
        <end position="1106"/>
    </location>
</feature>
<protein>
    <recommendedName>
        <fullName evidence="17">E3 ubiquitin-protein ligase MARCHF6</fullName>
        <ecNumber evidence="4">2.3.2.27</ecNumber>
    </recommendedName>
    <alternativeName>
        <fullName evidence="19">Membrane-associated RING finger protein 6</fullName>
    </alternativeName>
    <alternativeName>
        <fullName evidence="18">Membrane-associated RING-CH protein VI</fullName>
    </alternativeName>
</protein>
<dbReference type="PANTHER" id="PTHR13145:SF0">
    <property type="entry name" value="E3 UBIQUITIN-PROTEIN LIGASE MARCHF6"/>
    <property type="match status" value="1"/>
</dbReference>
<evidence type="ECO:0000256" key="3">
    <source>
        <dbReference type="ARBA" id="ARBA00004906"/>
    </source>
</evidence>
<name>A0A182FGK6_ANOAL</name>
<dbReference type="Proteomes" id="UP000069272">
    <property type="component" value="Chromosome 3L"/>
</dbReference>
<evidence type="ECO:0000256" key="10">
    <source>
        <dbReference type="ARBA" id="ARBA00022824"/>
    </source>
</evidence>
<dbReference type="GO" id="GO:0061630">
    <property type="term" value="F:ubiquitin protein ligase activity"/>
    <property type="evidence" value="ECO:0007669"/>
    <property type="project" value="UniProtKB-EC"/>
</dbReference>
<dbReference type="AlphaFoldDB" id="A0A182FGK6"/>
<feature type="transmembrane region" description="Helical" evidence="21">
    <location>
        <begin position="883"/>
        <end position="909"/>
    </location>
</feature>
<dbReference type="CDD" id="cd16702">
    <property type="entry name" value="RING_CH-C4HC3_MARCH6"/>
    <property type="match status" value="1"/>
</dbReference>
<reference evidence="23 24" key="1">
    <citation type="journal article" date="2017" name="G3 (Bethesda)">
        <title>The Physical Genome Mapping of Anopheles albimanus Corrected Scaffold Misassemblies and Identified Interarm Rearrangements in Genus Anopheles.</title>
        <authorList>
            <person name="Artemov G.N."/>
            <person name="Peery A.N."/>
            <person name="Jiang X."/>
            <person name="Tu Z."/>
            <person name="Stegniy V.N."/>
            <person name="Sharakhova M.V."/>
            <person name="Sharakhov I.V."/>
        </authorList>
    </citation>
    <scope>NUCLEOTIDE SEQUENCE [LARGE SCALE GENOMIC DNA]</scope>
    <source>
        <strain evidence="23 24">ALBI9_A</strain>
    </source>
</reference>
<feature type="transmembrane region" description="Helical" evidence="21">
    <location>
        <begin position="971"/>
        <end position="994"/>
    </location>
</feature>
<keyword evidence="12" id="KW-0832">Ubl conjugation</keyword>
<dbReference type="Gene3D" id="3.30.40.10">
    <property type="entry name" value="Zinc/RING finger domain, C3HC4 (zinc finger)"/>
    <property type="match status" value="1"/>
</dbReference>
<dbReference type="GO" id="GO:0036503">
    <property type="term" value="P:ERAD pathway"/>
    <property type="evidence" value="ECO:0007669"/>
    <property type="project" value="TreeGrafter"/>
</dbReference>
<evidence type="ECO:0000256" key="1">
    <source>
        <dbReference type="ARBA" id="ARBA00000900"/>
    </source>
</evidence>
<feature type="transmembrane region" description="Helical" evidence="21">
    <location>
        <begin position="653"/>
        <end position="673"/>
    </location>
</feature>
<feature type="transmembrane region" description="Helical" evidence="21">
    <location>
        <begin position="1014"/>
        <end position="1033"/>
    </location>
</feature>
<dbReference type="SUPFAM" id="SSF57850">
    <property type="entry name" value="RING/U-box"/>
    <property type="match status" value="1"/>
</dbReference>
<keyword evidence="7" id="KW-0479">Metal-binding</keyword>
<dbReference type="InterPro" id="IPR013083">
    <property type="entry name" value="Znf_RING/FYVE/PHD"/>
</dbReference>
<evidence type="ECO:0000256" key="18">
    <source>
        <dbReference type="ARBA" id="ARBA00082010"/>
    </source>
</evidence>
<evidence type="ECO:0000256" key="4">
    <source>
        <dbReference type="ARBA" id="ARBA00012483"/>
    </source>
</evidence>
<evidence type="ECO:0000256" key="2">
    <source>
        <dbReference type="ARBA" id="ARBA00004477"/>
    </source>
</evidence>
<comment type="subcellular location">
    <subcellularLocation>
        <location evidence="2">Endoplasmic reticulum membrane</location>
        <topology evidence="2">Multi-pass membrane protein</topology>
    </subcellularLocation>
</comment>
<feature type="transmembrane region" description="Helical" evidence="21">
    <location>
        <begin position="438"/>
        <end position="461"/>
    </location>
</feature>